<dbReference type="OrthoDB" id="6432390at2759"/>
<evidence type="ECO:0000313" key="1">
    <source>
        <dbReference type="EMBL" id="GBN67822.1"/>
    </source>
</evidence>
<dbReference type="AlphaFoldDB" id="A0A4Y2QWP8"/>
<sequence>MNAGLDISKEGVEPARVVVFRKASHPISCQCARSRRKGCMRQRDCMRDSFPFRAEEKQCIEKHHECTHDKHNCYKGYDEADEKGEKTECCACHNPFRYRSSTWPSTSGRRWADVVARTAAQ</sequence>
<organism evidence="1 2">
    <name type="scientific">Araneus ventricosus</name>
    <name type="common">Orbweaver spider</name>
    <name type="synonym">Epeira ventricosa</name>
    <dbReference type="NCBI Taxonomy" id="182803"/>
    <lineage>
        <taxon>Eukaryota</taxon>
        <taxon>Metazoa</taxon>
        <taxon>Ecdysozoa</taxon>
        <taxon>Arthropoda</taxon>
        <taxon>Chelicerata</taxon>
        <taxon>Arachnida</taxon>
        <taxon>Araneae</taxon>
        <taxon>Araneomorphae</taxon>
        <taxon>Entelegynae</taxon>
        <taxon>Araneoidea</taxon>
        <taxon>Araneidae</taxon>
        <taxon>Araneus</taxon>
    </lineage>
</organism>
<accession>A0A4Y2QWP8</accession>
<evidence type="ECO:0000313" key="2">
    <source>
        <dbReference type="Proteomes" id="UP000499080"/>
    </source>
</evidence>
<protein>
    <submittedName>
        <fullName evidence="1">Uncharacterized protein</fullName>
    </submittedName>
</protein>
<gene>
    <name evidence="1" type="ORF">AVEN_168661_1</name>
</gene>
<dbReference type="EMBL" id="BGPR01015052">
    <property type="protein sequence ID" value="GBN67822.1"/>
    <property type="molecule type" value="Genomic_DNA"/>
</dbReference>
<reference evidence="1 2" key="1">
    <citation type="journal article" date="2019" name="Sci. Rep.">
        <title>Orb-weaving spider Araneus ventricosus genome elucidates the spidroin gene catalogue.</title>
        <authorList>
            <person name="Kono N."/>
            <person name="Nakamura H."/>
            <person name="Ohtoshi R."/>
            <person name="Moran D.A.P."/>
            <person name="Shinohara A."/>
            <person name="Yoshida Y."/>
            <person name="Fujiwara M."/>
            <person name="Mori M."/>
            <person name="Tomita M."/>
            <person name="Arakawa K."/>
        </authorList>
    </citation>
    <scope>NUCLEOTIDE SEQUENCE [LARGE SCALE GENOMIC DNA]</scope>
</reference>
<dbReference type="Proteomes" id="UP000499080">
    <property type="component" value="Unassembled WGS sequence"/>
</dbReference>
<keyword evidence="2" id="KW-1185">Reference proteome</keyword>
<name>A0A4Y2QWP8_ARAVE</name>
<comment type="caution">
    <text evidence="1">The sequence shown here is derived from an EMBL/GenBank/DDBJ whole genome shotgun (WGS) entry which is preliminary data.</text>
</comment>
<proteinExistence type="predicted"/>